<dbReference type="AlphaFoldDB" id="A0A0K6IAB5"/>
<evidence type="ECO:0000313" key="3">
    <source>
        <dbReference type="Proteomes" id="UP000183900"/>
    </source>
</evidence>
<accession>A0A0K6IAB5</accession>
<dbReference type="InterPro" id="IPR000073">
    <property type="entry name" value="AB_hydrolase_1"/>
</dbReference>
<dbReference type="InterPro" id="IPR029058">
    <property type="entry name" value="AB_hydrolase_fold"/>
</dbReference>
<proteinExistence type="predicted"/>
<keyword evidence="3" id="KW-1185">Reference proteome</keyword>
<organism evidence="2 3">
    <name type="scientific">Pannonibacter indicus</name>
    <dbReference type="NCBI Taxonomy" id="466044"/>
    <lineage>
        <taxon>Bacteria</taxon>
        <taxon>Pseudomonadati</taxon>
        <taxon>Pseudomonadota</taxon>
        <taxon>Alphaproteobacteria</taxon>
        <taxon>Hyphomicrobiales</taxon>
        <taxon>Stappiaceae</taxon>
        <taxon>Pannonibacter</taxon>
    </lineage>
</organism>
<dbReference type="PANTHER" id="PTHR43194">
    <property type="entry name" value="HYDROLASE ALPHA/BETA FOLD FAMILY"/>
    <property type="match status" value="1"/>
</dbReference>
<protein>
    <submittedName>
        <fullName evidence="2">Lysophospholipase, alpha-beta hydrolase superfamily</fullName>
    </submittedName>
</protein>
<evidence type="ECO:0000259" key="1">
    <source>
        <dbReference type="Pfam" id="PF00561"/>
    </source>
</evidence>
<dbReference type="PANTHER" id="PTHR43194:SF2">
    <property type="entry name" value="PEROXISOMAL MEMBRANE PROTEIN LPX1"/>
    <property type="match status" value="1"/>
</dbReference>
<dbReference type="OrthoDB" id="9808398at2"/>
<dbReference type="EMBL" id="CYHE01000016">
    <property type="protein sequence ID" value="CUB00061.1"/>
    <property type="molecule type" value="Genomic_DNA"/>
</dbReference>
<dbReference type="RefSeq" id="WP_055456886.1">
    <property type="nucleotide sequence ID" value="NZ_CYHE01000016.1"/>
</dbReference>
<gene>
    <name evidence="2" type="ORF">Ga0061067_11623</name>
</gene>
<keyword evidence="2" id="KW-0378">Hydrolase</keyword>
<feature type="domain" description="AB hydrolase-1" evidence="1">
    <location>
        <begin position="29"/>
        <end position="270"/>
    </location>
</feature>
<evidence type="ECO:0000313" key="2">
    <source>
        <dbReference type="EMBL" id="CUB00061.1"/>
    </source>
</evidence>
<dbReference type="Gene3D" id="3.40.50.1820">
    <property type="entry name" value="alpha/beta hydrolase"/>
    <property type="match status" value="1"/>
</dbReference>
<dbReference type="Pfam" id="PF00561">
    <property type="entry name" value="Abhydrolase_1"/>
    <property type="match status" value="1"/>
</dbReference>
<dbReference type="GO" id="GO:0016787">
    <property type="term" value="F:hydrolase activity"/>
    <property type="evidence" value="ECO:0007669"/>
    <property type="project" value="UniProtKB-KW"/>
</dbReference>
<reference evidence="3" key="1">
    <citation type="submission" date="2015-08" db="EMBL/GenBank/DDBJ databases">
        <authorList>
            <person name="Varghese N."/>
        </authorList>
    </citation>
    <scope>NUCLEOTIDE SEQUENCE [LARGE SCALE GENOMIC DNA]</scope>
    <source>
        <strain evidence="3">DSM 23407</strain>
    </source>
</reference>
<dbReference type="InterPro" id="IPR050228">
    <property type="entry name" value="Carboxylesterase_BioH"/>
</dbReference>
<sequence>MSAPAATSFTGAEGNRLAADRFGSGTGQPVLLLHGGGQTRHAWAGAGVRLARAGFTAYAMDQRGHGDSEWVASGAYDFADFGRDLSAVAAQVAERHGRRPVLVGASLGGLAGLLSEGAQTPGRLEAMVLVDITPRVDAGGVSRILDFMAEKVDEGFATVEDAADAIAAYLPHRPRPRSLDGLAKNLRLHPDGRYRWHWDPAFIAARHAGGEDLRAKVEAELVAAAARLTLPVLLVRGGQSELVSQEHLDEFRQLVPHARLADVAGAGHMVAGDRNDVFTGALLAFLQDLAVEAKA</sequence>
<name>A0A0K6IAB5_9HYPH</name>
<dbReference type="Proteomes" id="UP000183900">
    <property type="component" value="Unassembled WGS sequence"/>
</dbReference>
<dbReference type="SUPFAM" id="SSF53474">
    <property type="entry name" value="alpha/beta-Hydrolases"/>
    <property type="match status" value="1"/>
</dbReference>